<comment type="caution">
    <text evidence="1">The sequence shown here is derived from an EMBL/GenBank/DDBJ whole genome shotgun (WGS) entry which is preliminary data.</text>
</comment>
<evidence type="ECO:0000313" key="2">
    <source>
        <dbReference type="Proteomes" id="UP001056120"/>
    </source>
</evidence>
<name>A0ACB9JA12_9ASTR</name>
<dbReference type="EMBL" id="CM042021">
    <property type="protein sequence ID" value="KAI3817329.1"/>
    <property type="molecule type" value="Genomic_DNA"/>
</dbReference>
<proteinExistence type="predicted"/>
<accession>A0ACB9JA12</accession>
<dbReference type="Proteomes" id="UP001056120">
    <property type="component" value="Linkage Group LG04"/>
</dbReference>
<reference evidence="1 2" key="2">
    <citation type="journal article" date="2022" name="Mol. Ecol. Resour.">
        <title>The genomes of chicory, endive, great burdock and yacon provide insights into Asteraceae paleo-polyploidization history and plant inulin production.</title>
        <authorList>
            <person name="Fan W."/>
            <person name="Wang S."/>
            <person name="Wang H."/>
            <person name="Wang A."/>
            <person name="Jiang F."/>
            <person name="Liu H."/>
            <person name="Zhao H."/>
            <person name="Xu D."/>
            <person name="Zhang Y."/>
        </authorList>
    </citation>
    <scope>NUCLEOTIDE SEQUENCE [LARGE SCALE GENOMIC DNA]</scope>
    <source>
        <strain evidence="2">cv. Yunnan</strain>
        <tissue evidence="1">Leaves</tissue>
    </source>
</reference>
<evidence type="ECO:0000313" key="1">
    <source>
        <dbReference type="EMBL" id="KAI3817329.1"/>
    </source>
</evidence>
<sequence>MGKPKGPLGVKLEDHAISMASIVYSQNRQVLRNRNVQRSDFTATESSDLTDGDFNAKGNETGHGRQGKMTRVTTLPNGLRVVTESNPASHMATVCVSIDTGSRFETEETNGVAHFLEHMVFRGTSKRSGSDLDEEMENIGGELSGHTSRDKSLYIAKVMAGDVPKALDILSDMLQNSTFDEKLIKDERNTIMDEFLELKTLLRTLVIAQPDDLIFDRLQETAFQHTPLGRTVLGPPKNIMFMTKKDIQDYLSTHYTAHRMVISASGAVQHNDIVEQVNKMFTKLSTNPITSTQLVESEPAIFTGSEIRKRDDDKPFAHFGIVFKGASWTDPDSIALLVMQTMLGSWDKATDVGTHKGSQLAQMVGIDELAEHVRAVTGYFKEIGLFGVYVAAKPDSLDDLASAIMQEISKLCYQVAEEDVIRAQNQLKSLLYKEQPTAVEIGRQLLCYGRRIPLAEFFARIDAVDVATVKRVANKFIFDKDIAIAASGPVKLLPDYNWFRSRTSMLRY</sequence>
<organism evidence="1 2">
    <name type="scientific">Smallanthus sonchifolius</name>
    <dbReference type="NCBI Taxonomy" id="185202"/>
    <lineage>
        <taxon>Eukaryota</taxon>
        <taxon>Viridiplantae</taxon>
        <taxon>Streptophyta</taxon>
        <taxon>Embryophyta</taxon>
        <taxon>Tracheophyta</taxon>
        <taxon>Spermatophyta</taxon>
        <taxon>Magnoliopsida</taxon>
        <taxon>eudicotyledons</taxon>
        <taxon>Gunneridae</taxon>
        <taxon>Pentapetalae</taxon>
        <taxon>asterids</taxon>
        <taxon>campanulids</taxon>
        <taxon>Asterales</taxon>
        <taxon>Asteraceae</taxon>
        <taxon>Asteroideae</taxon>
        <taxon>Heliantheae alliance</taxon>
        <taxon>Millerieae</taxon>
        <taxon>Smallanthus</taxon>
    </lineage>
</organism>
<keyword evidence="2" id="KW-1185">Reference proteome</keyword>
<gene>
    <name evidence="1" type="ORF">L1987_11119</name>
</gene>
<reference evidence="2" key="1">
    <citation type="journal article" date="2022" name="Mol. Ecol. Resour.">
        <title>The genomes of chicory, endive, great burdock and yacon provide insights into Asteraceae palaeo-polyploidization history and plant inulin production.</title>
        <authorList>
            <person name="Fan W."/>
            <person name="Wang S."/>
            <person name="Wang H."/>
            <person name="Wang A."/>
            <person name="Jiang F."/>
            <person name="Liu H."/>
            <person name="Zhao H."/>
            <person name="Xu D."/>
            <person name="Zhang Y."/>
        </authorList>
    </citation>
    <scope>NUCLEOTIDE SEQUENCE [LARGE SCALE GENOMIC DNA]</scope>
    <source>
        <strain evidence="2">cv. Yunnan</strain>
    </source>
</reference>
<protein>
    <submittedName>
        <fullName evidence="1">Uncharacterized protein</fullName>
    </submittedName>
</protein>